<dbReference type="EMBL" id="FUYX01000007">
    <property type="protein sequence ID" value="SKB90625.1"/>
    <property type="molecule type" value="Genomic_DNA"/>
</dbReference>
<dbReference type="EMBL" id="LMAR01000028">
    <property type="protein sequence ID" value="KQK31064.1"/>
    <property type="molecule type" value="Genomic_DNA"/>
</dbReference>
<dbReference type="InterPro" id="IPR002347">
    <property type="entry name" value="SDR_fam"/>
</dbReference>
<keyword evidence="3" id="KW-1185">Reference proteome</keyword>
<dbReference type="PRINTS" id="PR00081">
    <property type="entry name" value="GDHRDH"/>
</dbReference>
<dbReference type="OrthoDB" id="63584at2"/>
<dbReference type="Gene3D" id="3.40.50.720">
    <property type="entry name" value="NAD(P)-binding Rossmann-like Domain"/>
    <property type="match status" value="1"/>
</dbReference>
<dbReference type="STRING" id="53254.SAMN05660750_02946"/>
<dbReference type="PANTHER" id="PTHR44147">
    <property type="entry name" value="DEHYDROGENASE/REDUCTASE SDR FAMILY MEMBER 1"/>
    <property type="match status" value="1"/>
</dbReference>
<reference evidence="1 3" key="1">
    <citation type="submission" date="2015-10" db="EMBL/GenBank/DDBJ databases">
        <title>Draft genome of Bosea thiooxidans.</title>
        <authorList>
            <person name="Wang X."/>
        </authorList>
    </citation>
    <scope>NUCLEOTIDE SEQUENCE [LARGE SCALE GENOMIC DNA]</scope>
    <source>
        <strain evidence="1 3">CGMCC 9174</strain>
    </source>
</reference>
<evidence type="ECO:0000313" key="1">
    <source>
        <dbReference type="EMBL" id="KQK31064.1"/>
    </source>
</evidence>
<accession>A0A0Q3I7R0</accession>
<reference evidence="2 4" key="2">
    <citation type="submission" date="2017-02" db="EMBL/GenBank/DDBJ databases">
        <authorList>
            <person name="Peterson S.W."/>
        </authorList>
    </citation>
    <scope>NUCLEOTIDE SEQUENCE [LARGE SCALE GENOMIC DNA]</scope>
    <source>
        <strain evidence="2 4">DSM 9653</strain>
    </source>
</reference>
<gene>
    <name evidence="1" type="ORF">ARD30_10610</name>
    <name evidence="2" type="ORF">SAMN05660750_02946</name>
</gene>
<dbReference type="Proteomes" id="UP000051562">
    <property type="component" value="Unassembled WGS sequence"/>
</dbReference>
<evidence type="ECO:0000313" key="3">
    <source>
        <dbReference type="Proteomes" id="UP000051562"/>
    </source>
</evidence>
<organism evidence="1 3">
    <name type="scientific">Bosea thiooxidans</name>
    <dbReference type="NCBI Taxonomy" id="53254"/>
    <lineage>
        <taxon>Bacteria</taxon>
        <taxon>Pseudomonadati</taxon>
        <taxon>Pseudomonadota</taxon>
        <taxon>Alphaproteobacteria</taxon>
        <taxon>Hyphomicrobiales</taxon>
        <taxon>Boseaceae</taxon>
        <taxon>Bosea</taxon>
    </lineage>
</organism>
<dbReference type="PANTHER" id="PTHR44147:SF2">
    <property type="entry name" value="DEHYDROGENASE_REDUCTASE SDR FAMILY MEMBER 1"/>
    <property type="match status" value="1"/>
</dbReference>
<evidence type="ECO:0000313" key="4">
    <source>
        <dbReference type="Proteomes" id="UP000190130"/>
    </source>
</evidence>
<dbReference type="Pfam" id="PF00106">
    <property type="entry name" value="adh_short"/>
    <property type="match status" value="1"/>
</dbReference>
<protein>
    <submittedName>
        <fullName evidence="2">NAD(P)-dependent dehydrogenase, short-chain alcohol dehydrogenase family</fullName>
    </submittedName>
    <submittedName>
        <fullName evidence="1">Short-chain dehydrogenase</fullName>
    </submittedName>
</protein>
<name>A0A0Q3I7R0_9HYPH</name>
<evidence type="ECO:0000313" key="2">
    <source>
        <dbReference type="EMBL" id="SKB90625.1"/>
    </source>
</evidence>
<dbReference type="AlphaFoldDB" id="A0A0Q3I7R0"/>
<proteinExistence type="predicted"/>
<dbReference type="Proteomes" id="UP000190130">
    <property type="component" value="Unassembled WGS sequence"/>
</dbReference>
<sequence length="293" mass="30870">MNAAQSSLAGRICLVAGASRGLGRGIARALGEAGATVIVTGRSSEAGPRTDQRSETFEDTAREVEAAGGKGYPYRCDHTNEREVDGLVAWALRRFGRLDCVVDAVWGGNEGYDGERYPDGSGFGTPFWRRPAARLGESFESGVYAQLLLARAVAPAMVQMRSGLVVTVSFDTAGGYLGDVFYDLAKAAMNRLTFAMAQELAPFGVTALAISPGHVLTERVRDAGLADATTESPLYAGRAVAALVADPEVARHAGHVLPVADLARAYGFTDRDGSQPERFIITNQRGGGDVAQG</sequence>
<dbReference type="InterPro" id="IPR036291">
    <property type="entry name" value="NAD(P)-bd_dom_sf"/>
</dbReference>
<dbReference type="RefSeq" id="WP_055727560.1">
    <property type="nucleotide sequence ID" value="NZ_FUYX01000007.1"/>
</dbReference>
<dbReference type="SUPFAM" id="SSF51735">
    <property type="entry name" value="NAD(P)-binding Rossmann-fold domains"/>
    <property type="match status" value="1"/>
</dbReference>